<accession>A0ABW2SN46</accession>
<keyword evidence="4" id="KW-1185">Reference proteome</keyword>
<sequence>MADTSTTTTGVGGFLPEDYAQLVMRPVFAEGIAYQASTILRTDSHEVHFPIIDTDPAAGWTPEGTEISVADPTYAEVVATPAKVAAIHTITNEMVFDSNPAALGVAGASLKRSLINSIDGAFFAATTPTNAPDGLGALEGVQEISGELTSLDPFAEAITQVEGAGGIVTSFVLSRADLLTLLKLKDQADSNRILLGIDANQPTRRTALGVPVLATPALATGTAYAISRADTFVVTRNDATVEADRSVKFTSDQTVLRAIARVAFAFPAPARIARITFTTEPEA</sequence>
<reference evidence="4" key="1">
    <citation type="journal article" date="2019" name="Int. J. Syst. Evol. Microbiol.">
        <title>The Global Catalogue of Microorganisms (GCM) 10K type strain sequencing project: providing services to taxonomists for standard genome sequencing and annotation.</title>
        <authorList>
            <consortium name="The Broad Institute Genomics Platform"/>
            <consortium name="The Broad Institute Genome Sequencing Center for Infectious Disease"/>
            <person name="Wu L."/>
            <person name="Ma J."/>
        </authorList>
    </citation>
    <scope>NUCLEOTIDE SEQUENCE [LARGE SCALE GENOMIC DNA]</scope>
    <source>
        <strain evidence="4">CCUG 56698</strain>
    </source>
</reference>
<name>A0ABW2SN46_9ACTO</name>
<evidence type="ECO:0000313" key="4">
    <source>
        <dbReference type="Proteomes" id="UP001596527"/>
    </source>
</evidence>
<dbReference type="SUPFAM" id="SSF56563">
    <property type="entry name" value="Major capsid protein gp5"/>
    <property type="match status" value="1"/>
</dbReference>
<evidence type="ECO:0000313" key="3">
    <source>
        <dbReference type="EMBL" id="MFC7581567.1"/>
    </source>
</evidence>
<dbReference type="EMBL" id="JBHTEF010000001">
    <property type="protein sequence ID" value="MFC7581567.1"/>
    <property type="molecule type" value="Genomic_DNA"/>
</dbReference>
<evidence type="ECO:0000259" key="2">
    <source>
        <dbReference type="Pfam" id="PF05065"/>
    </source>
</evidence>
<evidence type="ECO:0000256" key="1">
    <source>
        <dbReference type="ARBA" id="ARBA00004328"/>
    </source>
</evidence>
<dbReference type="NCBIfam" id="TIGR01554">
    <property type="entry name" value="major_cap_HK97"/>
    <property type="match status" value="1"/>
</dbReference>
<dbReference type="Proteomes" id="UP001596527">
    <property type="component" value="Unassembled WGS sequence"/>
</dbReference>
<proteinExistence type="predicted"/>
<comment type="subcellular location">
    <subcellularLocation>
        <location evidence="1">Virion</location>
    </subcellularLocation>
</comment>
<comment type="caution">
    <text evidence="3">The sequence shown here is derived from an EMBL/GenBank/DDBJ whole genome shotgun (WGS) entry which is preliminary data.</text>
</comment>
<dbReference type="RefSeq" id="WP_380974991.1">
    <property type="nucleotide sequence ID" value="NZ_JBHTEF010000001.1"/>
</dbReference>
<gene>
    <name evidence="3" type="ORF">ACFQWG_10210</name>
</gene>
<dbReference type="InterPro" id="IPR024455">
    <property type="entry name" value="Phage_capsid"/>
</dbReference>
<protein>
    <submittedName>
        <fullName evidence="3">Phage major capsid protein</fullName>
    </submittedName>
</protein>
<dbReference type="Gene3D" id="3.30.2400.10">
    <property type="entry name" value="Major capsid protein gp5"/>
    <property type="match status" value="1"/>
</dbReference>
<dbReference type="InterPro" id="IPR054612">
    <property type="entry name" value="Phage_capsid-like_C"/>
</dbReference>
<dbReference type="Gene3D" id="3.30.2320.10">
    <property type="entry name" value="hypothetical protein PF0899 domain"/>
    <property type="match status" value="1"/>
</dbReference>
<organism evidence="3 4">
    <name type="scientific">Schaalia naturae</name>
    <dbReference type="NCBI Taxonomy" id="635203"/>
    <lineage>
        <taxon>Bacteria</taxon>
        <taxon>Bacillati</taxon>
        <taxon>Actinomycetota</taxon>
        <taxon>Actinomycetes</taxon>
        <taxon>Actinomycetales</taxon>
        <taxon>Actinomycetaceae</taxon>
        <taxon>Schaalia</taxon>
    </lineage>
</organism>
<feature type="domain" description="Phage capsid-like C-terminal" evidence="2">
    <location>
        <begin position="14"/>
        <end position="276"/>
    </location>
</feature>
<dbReference type="Pfam" id="PF05065">
    <property type="entry name" value="Phage_capsid"/>
    <property type="match status" value="1"/>
</dbReference>